<gene>
    <name evidence="1" type="ORF">NOR51B_837</name>
</gene>
<protein>
    <submittedName>
        <fullName evidence="1">Uncharacterized protein</fullName>
    </submittedName>
</protein>
<sequence>MSLPTAFRLKTANGYGTPLRPVITNGEIPRANNQGLVL</sequence>
<organism evidence="1 2">
    <name type="scientific">Luminiphilus syltensis NOR5-1B</name>
    <dbReference type="NCBI Taxonomy" id="565045"/>
    <lineage>
        <taxon>Bacteria</taxon>
        <taxon>Pseudomonadati</taxon>
        <taxon>Pseudomonadota</taxon>
        <taxon>Gammaproteobacteria</taxon>
        <taxon>Cellvibrionales</taxon>
        <taxon>Halieaceae</taxon>
        <taxon>Luminiphilus</taxon>
    </lineage>
</organism>
<dbReference type="HOGENOM" id="CLU_3329711_0_0_6"/>
<evidence type="ECO:0000313" key="1">
    <source>
        <dbReference type="EMBL" id="EED34897.1"/>
    </source>
</evidence>
<evidence type="ECO:0000313" key="2">
    <source>
        <dbReference type="Proteomes" id="UP000004699"/>
    </source>
</evidence>
<dbReference type="Proteomes" id="UP000004699">
    <property type="component" value="Unassembled WGS sequence"/>
</dbReference>
<dbReference type="EMBL" id="DS999411">
    <property type="protein sequence ID" value="EED34897.1"/>
    <property type="molecule type" value="Genomic_DNA"/>
</dbReference>
<keyword evidence="2" id="KW-1185">Reference proteome</keyword>
<proteinExistence type="predicted"/>
<dbReference type="AlphaFoldDB" id="B8KRP9"/>
<accession>B8KRP9</accession>
<reference evidence="2" key="1">
    <citation type="journal article" date="2013" name="BMC Microbiol.">
        <title>Taxonomy and evolution of bacteriochlorophyll a-containing members of the OM60/NOR5 clade of marine gammaproteobacteria: description of Luminiphilus syltensis gen. nov., sp. nov., reclassification of Haliea rubra as Pseudohaliea rubra gen. nov., comb. nov., and emendation of Chromatocurvus halotolerans.</title>
        <authorList>
            <person name="Spring S."/>
            <person name="Riedel T."/>
            <person name="Sproer C."/>
            <person name="Yan S."/>
            <person name="Harder J."/>
            <person name="Fuchs B.M."/>
        </authorList>
    </citation>
    <scope>NUCLEOTIDE SEQUENCE [LARGE SCALE GENOMIC DNA]</scope>
    <source>
        <strain evidence="2">NOR51-B</strain>
    </source>
</reference>
<name>B8KRP9_9GAMM</name>